<protein>
    <submittedName>
        <fullName evidence="2">Thiosulfate dehydrogenase [quinone] large subunit</fullName>
    </submittedName>
</protein>
<evidence type="ECO:0000256" key="1">
    <source>
        <dbReference type="SAM" id="Phobius"/>
    </source>
</evidence>
<dbReference type="EMBL" id="FNDN01000009">
    <property type="protein sequence ID" value="SDI60311.1"/>
    <property type="molecule type" value="Genomic_DNA"/>
</dbReference>
<name>A0A1G8LX77_9NOCA</name>
<keyword evidence="3" id="KW-1185">Reference proteome</keyword>
<feature type="transmembrane region" description="Helical" evidence="1">
    <location>
        <begin position="94"/>
        <end position="115"/>
    </location>
</feature>
<evidence type="ECO:0000313" key="3">
    <source>
        <dbReference type="Proteomes" id="UP000183263"/>
    </source>
</evidence>
<organism evidence="2 3">
    <name type="scientific">Rhodococcus triatomae</name>
    <dbReference type="NCBI Taxonomy" id="300028"/>
    <lineage>
        <taxon>Bacteria</taxon>
        <taxon>Bacillati</taxon>
        <taxon>Actinomycetota</taxon>
        <taxon>Actinomycetes</taxon>
        <taxon>Mycobacteriales</taxon>
        <taxon>Nocardiaceae</taxon>
        <taxon>Rhodococcus</taxon>
    </lineage>
</organism>
<feature type="transmembrane region" description="Helical" evidence="1">
    <location>
        <begin position="122"/>
        <end position="141"/>
    </location>
</feature>
<feature type="transmembrane region" description="Helical" evidence="1">
    <location>
        <begin position="33"/>
        <end position="52"/>
    </location>
</feature>
<sequence length="191" mass="20404">MRKVPPVTDTREESVVRPAAADARAVHDGSARWKVLALFRIALGFIFFWPFLDKTFGLGYSTVSERAWINGGKPTQGFLTGGVSGPFQGFFESIASPVTDILFMAGLFGIGLAAILGIGLRVAAVSGALLMGLMYLAQWPLESGSSNPIVDSHVIYGLGVVLLALFAAGNTWGLGKLWADLPFVQSNSWLK</sequence>
<reference evidence="2 3" key="1">
    <citation type="submission" date="2016-10" db="EMBL/GenBank/DDBJ databases">
        <authorList>
            <person name="de Groot N.N."/>
        </authorList>
    </citation>
    <scope>NUCLEOTIDE SEQUENCE [LARGE SCALE GENOMIC DNA]</scope>
    <source>
        <strain evidence="2 3">DSM 44892</strain>
    </source>
</reference>
<accession>A0A1G8LX77</accession>
<gene>
    <name evidence="2" type="ORF">SAMN05444695_10936</name>
</gene>
<evidence type="ECO:0000313" key="2">
    <source>
        <dbReference type="EMBL" id="SDI60311.1"/>
    </source>
</evidence>
<dbReference type="Proteomes" id="UP000183263">
    <property type="component" value="Unassembled WGS sequence"/>
</dbReference>
<keyword evidence="1" id="KW-0812">Transmembrane</keyword>
<keyword evidence="1" id="KW-1133">Transmembrane helix</keyword>
<feature type="transmembrane region" description="Helical" evidence="1">
    <location>
        <begin position="153"/>
        <end position="174"/>
    </location>
</feature>
<dbReference type="AlphaFoldDB" id="A0A1G8LX77"/>
<proteinExistence type="predicted"/>
<keyword evidence="1" id="KW-0472">Membrane</keyword>